<evidence type="ECO:0000313" key="1">
    <source>
        <dbReference type="EMBL" id="KTR47315.1"/>
    </source>
</evidence>
<dbReference type="PATRIC" id="fig|465820.4.peg.212"/>
<dbReference type="RefSeq" id="WP_058750693.1">
    <property type="nucleotide sequence ID" value="NZ_LDRC01000106.1"/>
</dbReference>
<protein>
    <submittedName>
        <fullName evidence="1">Uncharacterized protein</fullName>
    </submittedName>
</protein>
<sequence length="105" mass="11460">MDEQREIQVRTDWQLPAGQVPSPVNQVAIAAAAPLQDGRIDSLILLLGYVAPPLVNTQASAFELDELEAQVQPIIPSAYCTLSINRARELRDVLNAILADVARNE</sequence>
<reference evidence="1 2" key="1">
    <citation type="journal article" date="2016" name="Front. Microbiol.">
        <title>Genomic Resource of Rice Seed Associated Bacteria.</title>
        <authorList>
            <person name="Midha S."/>
            <person name="Bansal K."/>
            <person name="Sharma S."/>
            <person name="Kumar N."/>
            <person name="Patil P.P."/>
            <person name="Chaudhry V."/>
            <person name="Patil P.B."/>
        </authorList>
    </citation>
    <scope>NUCLEOTIDE SEQUENCE [LARGE SCALE GENOMIC DNA]</scope>
    <source>
        <strain evidence="1 2">NS359</strain>
    </source>
</reference>
<accession>A0A147DM52</accession>
<name>A0A147DM52_9MICO</name>
<dbReference type="Proteomes" id="UP000072763">
    <property type="component" value="Unassembled WGS sequence"/>
</dbReference>
<organism evidence="1 2">
    <name type="scientific">Curtobacterium oceanosedimentum</name>
    <dbReference type="NCBI Taxonomy" id="465820"/>
    <lineage>
        <taxon>Bacteria</taxon>
        <taxon>Bacillati</taxon>
        <taxon>Actinomycetota</taxon>
        <taxon>Actinomycetes</taxon>
        <taxon>Micrococcales</taxon>
        <taxon>Microbacteriaceae</taxon>
        <taxon>Curtobacterium</taxon>
    </lineage>
</organism>
<comment type="caution">
    <text evidence="1">The sequence shown here is derived from an EMBL/GenBank/DDBJ whole genome shotgun (WGS) entry which is preliminary data.</text>
</comment>
<dbReference type="EMBL" id="LDRC01000106">
    <property type="protein sequence ID" value="KTR47315.1"/>
    <property type="molecule type" value="Genomic_DNA"/>
</dbReference>
<gene>
    <name evidence="1" type="ORF">NS359_15215</name>
</gene>
<dbReference type="OrthoDB" id="9870162at2"/>
<evidence type="ECO:0000313" key="2">
    <source>
        <dbReference type="Proteomes" id="UP000072763"/>
    </source>
</evidence>
<proteinExistence type="predicted"/>
<dbReference type="AlphaFoldDB" id="A0A147DM52"/>